<dbReference type="InterPro" id="IPR001128">
    <property type="entry name" value="Cyt_P450"/>
</dbReference>
<organism evidence="10">
    <name type="scientific">Dichomitus squalens</name>
    <dbReference type="NCBI Taxonomy" id="114155"/>
    <lineage>
        <taxon>Eukaryota</taxon>
        <taxon>Fungi</taxon>
        <taxon>Dikarya</taxon>
        <taxon>Basidiomycota</taxon>
        <taxon>Agaricomycotina</taxon>
        <taxon>Agaricomycetes</taxon>
        <taxon>Polyporales</taxon>
        <taxon>Polyporaceae</taxon>
        <taxon>Dichomitus</taxon>
    </lineage>
</organism>
<dbReference type="GO" id="GO:0005506">
    <property type="term" value="F:iron ion binding"/>
    <property type="evidence" value="ECO:0007669"/>
    <property type="project" value="InterPro"/>
</dbReference>
<dbReference type="Proteomes" id="UP000292957">
    <property type="component" value="Unassembled WGS sequence"/>
</dbReference>
<protein>
    <submittedName>
        <fullName evidence="10">Cytochrome P450</fullName>
    </submittedName>
</protein>
<accession>A0A4Q9MJI3</accession>
<keyword evidence="9" id="KW-0472">Membrane</keyword>
<dbReference type="GO" id="GO:0004497">
    <property type="term" value="F:monooxygenase activity"/>
    <property type="evidence" value="ECO:0007669"/>
    <property type="project" value="UniProtKB-KW"/>
</dbReference>
<comment type="similarity">
    <text evidence="3">Belongs to the cytochrome P450 family.</text>
</comment>
<reference evidence="10" key="1">
    <citation type="submission" date="2019-01" db="EMBL/GenBank/DDBJ databases">
        <title>Draft genome sequences of three monokaryotic isolates of the white-rot basidiomycete fungus Dichomitus squalens.</title>
        <authorList>
            <consortium name="DOE Joint Genome Institute"/>
            <person name="Lopez S.C."/>
            <person name="Andreopoulos B."/>
            <person name="Pangilinan J."/>
            <person name="Lipzen A."/>
            <person name="Riley R."/>
            <person name="Ahrendt S."/>
            <person name="Ng V."/>
            <person name="Barry K."/>
            <person name="Daum C."/>
            <person name="Grigoriev I.V."/>
            <person name="Hilden K.S."/>
            <person name="Makela M.R."/>
            <person name="de Vries R.P."/>
        </authorList>
    </citation>
    <scope>NUCLEOTIDE SEQUENCE [LARGE SCALE GENOMIC DNA]</scope>
    <source>
        <strain evidence="10">OM18370.1</strain>
    </source>
</reference>
<keyword evidence="7" id="KW-0503">Monooxygenase</keyword>
<evidence type="ECO:0000256" key="9">
    <source>
        <dbReference type="SAM" id="Phobius"/>
    </source>
</evidence>
<sequence>MVESISGAALPFDWGYNARLVIPLSIVVSQLFRICNPYSPAAHAILLIGPPALVTWYRSLPFQRGSNALYTFGFSAAIHLATVILSTLIYRLSPVHPLCKFPGPLWRRISMIGPAYSATNGRIPQDVRSLHDQYGDIVRTGPNELHIRDPTVLAALWSVPRGPGFIGTSLSRTRQPMVGIQNPDEHQRRRRPWTRGMGPVALKEYEHIIAKRGQQLMERFEENKEEVSLDQWFHYFVFDFMSDMAFGGGTELLRNGERSNPWSMLGKSLQIVVVFSRLPWLGVYGGYIPGAGRALRALQSRSSEFTAQRVKRGSTTRDLFYYLNNEDLPNVQPPPPNHLIDDGVLAIVGGTDTTAITLTNLFYFLLTHPDVYTALQGEVDKFYPPEEDGFNPKYHRDMTYLQAVINETLRVFPPNPMGGQRQVLPNGPPVIVNNLHIPPGTVIWLSPYTYHRDPRSFTLPDTFWPERWLIASGHTKLEDARLPTGSTGSHIPVEFVHNDTAFCPFGGGPIGCVGKGLALLEIRTVTCALLQKFDVRTRHGWDSQEYLKNMKTFVTSGRRPLPVTLTLR</sequence>
<comment type="cofactor">
    <cofactor evidence="1 8">
        <name>heme</name>
        <dbReference type="ChEBI" id="CHEBI:30413"/>
    </cofactor>
</comment>
<keyword evidence="8" id="KW-0349">Heme</keyword>
<dbReference type="GO" id="GO:0020037">
    <property type="term" value="F:heme binding"/>
    <property type="evidence" value="ECO:0007669"/>
    <property type="project" value="InterPro"/>
</dbReference>
<evidence type="ECO:0000256" key="2">
    <source>
        <dbReference type="ARBA" id="ARBA00005179"/>
    </source>
</evidence>
<evidence type="ECO:0000256" key="1">
    <source>
        <dbReference type="ARBA" id="ARBA00001971"/>
    </source>
</evidence>
<comment type="pathway">
    <text evidence="2">Secondary metabolite biosynthesis.</text>
</comment>
<dbReference type="PRINTS" id="PR00465">
    <property type="entry name" value="EP450IV"/>
</dbReference>
<dbReference type="EMBL" id="ML143430">
    <property type="protein sequence ID" value="TBU27639.1"/>
    <property type="molecule type" value="Genomic_DNA"/>
</dbReference>
<feature type="transmembrane region" description="Helical" evidence="9">
    <location>
        <begin position="69"/>
        <end position="90"/>
    </location>
</feature>
<evidence type="ECO:0000256" key="8">
    <source>
        <dbReference type="PIRSR" id="PIRSR602403-1"/>
    </source>
</evidence>
<dbReference type="InterPro" id="IPR050121">
    <property type="entry name" value="Cytochrome_P450_monoxygenase"/>
</dbReference>
<evidence type="ECO:0000256" key="4">
    <source>
        <dbReference type="ARBA" id="ARBA00022723"/>
    </source>
</evidence>
<evidence type="ECO:0000256" key="7">
    <source>
        <dbReference type="ARBA" id="ARBA00023033"/>
    </source>
</evidence>
<keyword evidence="4 8" id="KW-0479">Metal-binding</keyword>
<evidence type="ECO:0000256" key="3">
    <source>
        <dbReference type="ARBA" id="ARBA00010617"/>
    </source>
</evidence>
<keyword evidence="9" id="KW-1133">Transmembrane helix</keyword>
<keyword evidence="6 8" id="KW-0408">Iron</keyword>
<dbReference type="AlphaFoldDB" id="A0A4Q9MJI3"/>
<name>A0A4Q9MJI3_9APHY</name>
<dbReference type="GO" id="GO:0016705">
    <property type="term" value="F:oxidoreductase activity, acting on paired donors, with incorporation or reduction of molecular oxygen"/>
    <property type="evidence" value="ECO:0007669"/>
    <property type="project" value="InterPro"/>
</dbReference>
<dbReference type="InterPro" id="IPR036396">
    <property type="entry name" value="Cyt_P450_sf"/>
</dbReference>
<dbReference type="OrthoDB" id="6692864at2759"/>
<evidence type="ECO:0000313" key="10">
    <source>
        <dbReference type="EMBL" id="TBU27639.1"/>
    </source>
</evidence>
<dbReference type="Gene3D" id="1.10.630.10">
    <property type="entry name" value="Cytochrome P450"/>
    <property type="match status" value="1"/>
</dbReference>
<evidence type="ECO:0000256" key="5">
    <source>
        <dbReference type="ARBA" id="ARBA00023002"/>
    </source>
</evidence>
<keyword evidence="5" id="KW-0560">Oxidoreductase</keyword>
<dbReference type="SUPFAM" id="SSF48264">
    <property type="entry name" value="Cytochrome P450"/>
    <property type="match status" value="1"/>
</dbReference>
<keyword evidence="9" id="KW-0812">Transmembrane</keyword>
<dbReference type="PANTHER" id="PTHR24305">
    <property type="entry name" value="CYTOCHROME P450"/>
    <property type="match status" value="1"/>
</dbReference>
<evidence type="ECO:0000256" key="6">
    <source>
        <dbReference type="ARBA" id="ARBA00023004"/>
    </source>
</evidence>
<dbReference type="PRINTS" id="PR00385">
    <property type="entry name" value="P450"/>
</dbReference>
<dbReference type="Pfam" id="PF00067">
    <property type="entry name" value="p450"/>
    <property type="match status" value="1"/>
</dbReference>
<gene>
    <name evidence="10" type="ORF">BD311DRAFT_373931</name>
</gene>
<dbReference type="PANTHER" id="PTHR24305:SF187">
    <property type="entry name" value="P450, PUTATIVE (EUROFUNG)-RELATED"/>
    <property type="match status" value="1"/>
</dbReference>
<feature type="binding site" description="axial binding residue" evidence="8">
    <location>
        <position position="512"/>
    </location>
    <ligand>
        <name>heme</name>
        <dbReference type="ChEBI" id="CHEBI:30413"/>
    </ligand>
    <ligandPart>
        <name>Fe</name>
        <dbReference type="ChEBI" id="CHEBI:18248"/>
    </ligandPart>
</feature>
<dbReference type="InterPro" id="IPR002403">
    <property type="entry name" value="Cyt_P450_E_grp-IV"/>
</dbReference>
<proteinExistence type="inferred from homology"/>